<organism evidence="1 2">
    <name type="scientific">Mycena metata</name>
    <dbReference type="NCBI Taxonomy" id="1033252"/>
    <lineage>
        <taxon>Eukaryota</taxon>
        <taxon>Fungi</taxon>
        <taxon>Dikarya</taxon>
        <taxon>Basidiomycota</taxon>
        <taxon>Agaricomycotina</taxon>
        <taxon>Agaricomycetes</taxon>
        <taxon>Agaricomycetidae</taxon>
        <taxon>Agaricales</taxon>
        <taxon>Marasmiineae</taxon>
        <taxon>Mycenaceae</taxon>
        <taxon>Mycena</taxon>
    </lineage>
</organism>
<name>A0AAD7NVQ6_9AGAR</name>
<keyword evidence="2" id="KW-1185">Reference proteome</keyword>
<accession>A0AAD7NVQ6</accession>
<evidence type="ECO:0000313" key="1">
    <source>
        <dbReference type="EMBL" id="KAJ7777117.1"/>
    </source>
</evidence>
<dbReference type="EMBL" id="JARKIB010000008">
    <property type="protein sequence ID" value="KAJ7777117.1"/>
    <property type="molecule type" value="Genomic_DNA"/>
</dbReference>
<dbReference type="AlphaFoldDB" id="A0AAD7NVQ6"/>
<proteinExistence type="predicted"/>
<gene>
    <name evidence="1" type="ORF">B0H16DRAFT_1449256</name>
</gene>
<sequence>MRASLADPFFKWPNSLNGGSIRKHILFTLSVSNPPLSLRSYAAFATPASQLTGQLFVAKLFITSRVQRQSRSHRARMAATNINRIGPAGDEFTGDATTVAPTELTRGTEFRIIPRRTSSSSTASDSFQPRVVNAIRLDGDTLCAFDAFAQCICNCGKTTVNCRIRSTGEERINWPAVENHDGTGWPSVEEFSDGIQGGMLPVTVPVGSPAQELSV</sequence>
<reference evidence="1" key="1">
    <citation type="submission" date="2023-03" db="EMBL/GenBank/DDBJ databases">
        <title>Massive genome expansion in bonnet fungi (Mycena s.s.) driven by repeated elements and novel gene families across ecological guilds.</title>
        <authorList>
            <consortium name="Lawrence Berkeley National Laboratory"/>
            <person name="Harder C.B."/>
            <person name="Miyauchi S."/>
            <person name="Viragh M."/>
            <person name="Kuo A."/>
            <person name="Thoen E."/>
            <person name="Andreopoulos B."/>
            <person name="Lu D."/>
            <person name="Skrede I."/>
            <person name="Drula E."/>
            <person name="Henrissat B."/>
            <person name="Morin E."/>
            <person name="Kohler A."/>
            <person name="Barry K."/>
            <person name="LaButti K."/>
            <person name="Morin E."/>
            <person name="Salamov A."/>
            <person name="Lipzen A."/>
            <person name="Mereny Z."/>
            <person name="Hegedus B."/>
            <person name="Baldrian P."/>
            <person name="Stursova M."/>
            <person name="Weitz H."/>
            <person name="Taylor A."/>
            <person name="Grigoriev I.V."/>
            <person name="Nagy L.G."/>
            <person name="Martin F."/>
            <person name="Kauserud H."/>
        </authorList>
    </citation>
    <scope>NUCLEOTIDE SEQUENCE</scope>
    <source>
        <strain evidence="1">CBHHK182m</strain>
    </source>
</reference>
<comment type="caution">
    <text evidence="1">The sequence shown here is derived from an EMBL/GenBank/DDBJ whole genome shotgun (WGS) entry which is preliminary data.</text>
</comment>
<evidence type="ECO:0000313" key="2">
    <source>
        <dbReference type="Proteomes" id="UP001215598"/>
    </source>
</evidence>
<protein>
    <submittedName>
        <fullName evidence="1">Uncharacterized protein</fullName>
    </submittedName>
</protein>
<dbReference type="Proteomes" id="UP001215598">
    <property type="component" value="Unassembled WGS sequence"/>
</dbReference>